<feature type="domain" description="HTH deoR-type" evidence="5">
    <location>
        <begin position="3"/>
        <end position="58"/>
    </location>
</feature>
<dbReference type="GO" id="GO:0000976">
    <property type="term" value="F:transcription cis-regulatory region binding"/>
    <property type="evidence" value="ECO:0007669"/>
    <property type="project" value="TreeGrafter"/>
</dbReference>
<dbReference type="SUPFAM" id="SSF46785">
    <property type="entry name" value="Winged helix' DNA-binding domain"/>
    <property type="match status" value="1"/>
</dbReference>
<dbReference type="InterPro" id="IPR018356">
    <property type="entry name" value="Tscrpt_reg_HTH_DeoR_CS"/>
</dbReference>
<proteinExistence type="predicted"/>
<feature type="region of interest" description="Disordered" evidence="4">
    <location>
        <begin position="384"/>
        <end position="427"/>
    </location>
</feature>
<evidence type="ECO:0000256" key="3">
    <source>
        <dbReference type="ARBA" id="ARBA00023163"/>
    </source>
</evidence>
<name>A0A852ZQQ3_9ACTN</name>
<dbReference type="InterPro" id="IPR036388">
    <property type="entry name" value="WH-like_DNA-bd_sf"/>
</dbReference>
<keyword evidence="7" id="KW-1185">Reference proteome</keyword>
<dbReference type="PRINTS" id="PR00037">
    <property type="entry name" value="HTHLACR"/>
</dbReference>
<keyword evidence="3" id="KW-0804">Transcription</keyword>
<dbReference type="SUPFAM" id="SSF53822">
    <property type="entry name" value="Periplasmic binding protein-like I"/>
    <property type="match status" value="1"/>
</dbReference>
<gene>
    <name evidence="6" type="ORF">FHU37_001719</name>
</gene>
<dbReference type="AlphaFoldDB" id="A0A852ZQQ3"/>
<dbReference type="RefSeq" id="WP_179813625.1">
    <property type="nucleotide sequence ID" value="NZ_JACBZD010000001.1"/>
</dbReference>
<dbReference type="SMART" id="SM00420">
    <property type="entry name" value="HTH_DEOR"/>
    <property type="match status" value="1"/>
</dbReference>
<protein>
    <submittedName>
        <fullName evidence="6">DNA-binding LacI/PurR family transcriptional regulator</fullName>
    </submittedName>
</protein>
<evidence type="ECO:0000256" key="2">
    <source>
        <dbReference type="ARBA" id="ARBA00023125"/>
    </source>
</evidence>
<keyword evidence="2 6" id="KW-0238">DNA-binding</keyword>
<dbReference type="Pfam" id="PF13377">
    <property type="entry name" value="Peripla_BP_3"/>
    <property type="match status" value="1"/>
</dbReference>
<evidence type="ECO:0000313" key="6">
    <source>
        <dbReference type="EMBL" id="NYI04776.1"/>
    </source>
</evidence>
<dbReference type="PANTHER" id="PTHR30146:SF155">
    <property type="entry name" value="ALANINE RACEMASE"/>
    <property type="match status" value="1"/>
</dbReference>
<dbReference type="PANTHER" id="PTHR30146">
    <property type="entry name" value="LACI-RELATED TRANSCRIPTIONAL REPRESSOR"/>
    <property type="match status" value="1"/>
</dbReference>
<organism evidence="6 7">
    <name type="scientific">Allostreptomyces psammosilenae</name>
    <dbReference type="NCBI Taxonomy" id="1892865"/>
    <lineage>
        <taxon>Bacteria</taxon>
        <taxon>Bacillati</taxon>
        <taxon>Actinomycetota</taxon>
        <taxon>Actinomycetes</taxon>
        <taxon>Kitasatosporales</taxon>
        <taxon>Streptomycetaceae</taxon>
        <taxon>Allostreptomyces</taxon>
    </lineage>
</organism>
<accession>A0A852ZQQ3</accession>
<feature type="compositionally biased region" description="Low complexity" evidence="4">
    <location>
        <begin position="54"/>
        <end position="87"/>
    </location>
</feature>
<dbReference type="InterPro" id="IPR001034">
    <property type="entry name" value="DeoR_HTH"/>
</dbReference>
<dbReference type="PROSITE" id="PS51000">
    <property type="entry name" value="HTH_DEOR_2"/>
    <property type="match status" value="1"/>
</dbReference>
<sequence length="427" mass="44462">MLAQQRYDHILDRLRDRGAVRIADLVAELGVSDGTVRRDLDLLAEQGRLLKVRGGAVPRPAGTAGATPPGDADRAGFPAPGGARGAAPGPPRGADPSFGTATAGHRGEAGVIGVLVPSNTFYYPSVVSGVRAVAQAAGVRVVLAISHYDREADQRQIEGLLASGAEGVLVASATGREVPDDLADWLQRLPVPHLLMERRHADRFGTGEYVVSDHRQGAFRAVHHLASLGHRRVGLFAAHSPTAPLVAEGHAAAVRGLGLDPDAPVHRAPPTSQAPGQLGERLDALVEECRTGGTSALLVHSDQEAVTLLQRLRAAGAKVPDDIAVVAYDDEVAALAEVPLTAVAPPKREIGEYAARLLLERMTARRPLPVRQLVLQPTLVVRDSCGAPRSAATGDAPPGRPAPDHPAVPAPGAATHPSPSSPRRAAP</sequence>
<evidence type="ECO:0000256" key="1">
    <source>
        <dbReference type="ARBA" id="ARBA00023015"/>
    </source>
</evidence>
<dbReference type="Pfam" id="PF08220">
    <property type="entry name" value="HTH_DeoR"/>
    <property type="match status" value="1"/>
</dbReference>
<dbReference type="GO" id="GO:0003700">
    <property type="term" value="F:DNA-binding transcription factor activity"/>
    <property type="evidence" value="ECO:0007669"/>
    <property type="project" value="InterPro"/>
</dbReference>
<evidence type="ECO:0000259" key="5">
    <source>
        <dbReference type="PROSITE" id="PS51000"/>
    </source>
</evidence>
<dbReference type="InterPro" id="IPR028082">
    <property type="entry name" value="Peripla_BP_I"/>
</dbReference>
<comment type="caution">
    <text evidence="6">The sequence shown here is derived from an EMBL/GenBank/DDBJ whole genome shotgun (WGS) entry which is preliminary data.</text>
</comment>
<feature type="compositionally biased region" description="Low complexity" evidence="4">
    <location>
        <begin position="417"/>
        <end position="427"/>
    </location>
</feature>
<keyword evidence="1" id="KW-0805">Transcription regulation</keyword>
<dbReference type="InterPro" id="IPR046335">
    <property type="entry name" value="LacI/GalR-like_sensor"/>
</dbReference>
<dbReference type="Gene3D" id="1.10.10.10">
    <property type="entry name" value="Winged helix-like DNA-binding domain superfamily/Winged helix DNA-binding domain"/>
    <property type="match status" value="1"/>
</dbReference>
<dbReference type="InterPro" id="IPR036390">
    <property type="entry name" value="WH_DNA-bd_sf"/>
</dbReference>
<dbReference type="EMBL" id="JACBZD010000001">
    <property type="protein sequence ID" value="NYI04776.1"/>
    <property type="molecule type" value="Genomic_DNA"/>
</dbReference>
<dbReference type="Proteomes" id="UP000567795">
    <property type="component" value="Unassembled WGS sequence"/>
</dbReference>
<feature type="compositionally biased region" description="Pro residues" evidence="4">
    <location>
        <begin position="398"/>
        <end position="409"/>
    </location>
</feature>
<reference evidence="6 7" key="1">
    <citation type="submission" date="2020-07" db="EMBL/GenBank/DDBJ databases">
        <title>Sequencing the genomes of 1000 actinobacteria strains.</title>
        <authorList>
            <person name="Klenk H.-P."/>
        </authorList>
    </citation>
    <scope>NUCLEOTIDE SEQUENCE [LARGE SCALE GENOMIC DNA]</scope>
    <source>
        <strain evidence="6 7">DSM 42178</strain>
    </source>
</reference>
<dbReference type="Gene3D" id="3.40.50.2300">
    <property type="match status" value="2"/>
</dbReference>
<dbReference type="PROSITE" id="PS00894">
    <property type="entry name" value="HTH_DEOR_1"/>
    <property type="match status" value="1"/>
</dbReference>
<evidence type="ECO:0000313" key="7">
    <source>
        <dbReference type="Proteomes" id="UP000567795"/>
    </source>
</evidence>
<evidence type="ECO:0000256" key="4">
    <source>
        <dbReference type="SAM" id="MobiDB-lite"/>
    </source>
</evidence>
<feature type="region of interest" description="Disordered" evidence="4">
    <location>
        <begin position="54"/>
        <end position="103"/>
    </location>
</feature>